<dbReference type="SUPFAM" id="SSF53213">
    <property type="entry name" value="LigB-like"/>
    <property type="match status" value="1"/>
</dbReference>
<protein>
    <recommendedName>
        <fullName evidence="3">AmmeMemoRadiSam system protein B</fullName>
    </recommendedName>
</protein>
<evidence type="ECO:0008006" key="3">
    <source>
        <dbReference type="Google" id="ProtNLM"/>
    </source>
</evidence>
<dbReference type="Gene3D" id="3.40.830.10">
    <property type="entry name" value="LigB-like"/>
    <property type="match status" value="1"/>
</dbReference>
<dbReference type="Pfam" id="PF01875">
    <property type="entry name" value="Memo"/>
    <property type="match status" value="1"/>
</dbReference>
<accession>A0A0F9XXC7</accession>
<dbReference type="EMBL" id="LAZR01000061">
    <property type="protein sequence ID" value="KKN97038.1"/>
    <property type="molecule type" value="Genomic_DNA"/>
</dbReference>
<sequence>MTVRLPCRAGSFYDASAPVCRQEAQSLLAAAKVPADSPDGMVGGIVPHAGWTYSGALAATTFKALAGQHNPATVVLLGADHFGTLSGGEVYDCGAWATPLGEVAVDEVLAARIVAADERLSANCPAHAREHSLEVQVPLVQTLWPEAKIVPILVAPSPDAVQVGRAVGRAVSDSDGDIVVVGSTDLTHHGGQFGSPGGHGREGVDWTVANDRRMIDLIEAMESDRIVAEAAANGNACGAGAIAATIAACSELGATTGRCLWYTNSYEVLKELYPGHGDETTVGYASVVFAGREN</sequence>
<proteinExistence type="inferred from homology"/>
<gene>
    <name evidence="2" type="ORF">LCGC14_0162890</name>
</gene>
<name>A0A0F9XXC7_9ZZZZ</name>
<evidence type="ECO:0000313" key="2">
    <source>
        <dbReference type="EMBL" id="KKN97038.1"/>
    </source>
</evidence>
<dbReference type="AlphaFoldDB" id="A0A0F9XXC7"/>
<dbReference type="PANTHER" id="PTHR11060:SF0">
    <property type="entry name" value="PROTEIN MEMO1"/>
    <property type="match status" value="1"/>
</dbReference>
<organism evidence="2">
    <name type="scientific">marine sediment metagenome</name>
    <dbReference type="NCBI Taxonomy" id="412755"/>
    <lineage>
        <taxon>unclassified sequences</taxon>
        <taxon>metagenomes</taxon>
        <taxon>ecological metagenomes</taxon>
    </lineage>
</organism>
<comment type="caution">
    <text evidence="2">The sequence shown here is derived from an EMBL/GenBank/DDBJ whole genome shotgun (WGS) entry which is preliminary data.</text>
</comment>
<comment type="similarity">
    <text evidence="1">Belongs to the MEMO1 family.</text>
</comment>
<dbReference type="CDD" id="cd07361">
    <property type="entry name" value="MEMO_like"/>
    <property type="match status" value="1"/>
</dbReference>
<dbReference type="NCBIfam" id="TIGR04336">
    <property type="entry name" value="AmmeMemoSam_B"/>
    <property type="match status" value="1"/>
</dbReference>
<reference evidence="2" key="1">
    <citation type="journal article" date="2015" name="Nature">
        <title>Complex archaea that bridge the gap between prokaryotes and eukaryotes.</title>
        <authorList>
            <person name="Spang A."/>
            <person name="Saw J.H."/>
            <person name="Jorgensen S.L."/>
            <person name="Zaremba-Niedzwiedzka K."/>
            <person name="Martijn J."/>
            <person name="Lind A.E."/>
            <person name="van Eijk R."/>
            <person name="Schleper C."/>
            <person name="Guy L."/>
            <person name="Ettema T.J."/>
        </authorList>
    </citation>
    <scope>NUCLEOTIDE SEQUENCE</scope>
</reference>
<dbReference type="PANTHER" id="PTHR11060">
    <property type="entry name" value="PROTEIN MEMO1"/>
    <property type="match status" value="1"/>
</dbReference>
<evidence type="ECO:0000256" key="1">
    <source>
        <dbReference type="ARBA" id="ARBA00006315"/>
    </source>
</evidence>
<dbReference type="InterPro" id="IPR002737">
    <property type="entry name" value="MEMO1_fam"/>
</dbReference>